<accession>A0A4U5MFN4</accession>
<dbReference type="GO" id="GO:0046872">
    <property type="term" value="F:metal ion binding"/>
    <property type="evidence" value="ECO:0007669"/>
    <property type="project" value="UniProtKB-KW"/>
</dbReference>
<feature type="transmembrane region" description="Helical" evidence="5">
    <location>
        <begin position="33"/>
        <end position="52"/>
    </location>
</feature>
<sequence length="229" mass="24865">MALWHSLLLFFLTYGYLYDGVAWSNGRTGGWLMLGNTCYTMVVATVNLKALLECDSWTWVIAFVSIGSIVLWFLTLGVYSVVWPGASSFNGPGADMSGMARIMMSSGSFWLAFLLIPTTTLITDVVLKGIRTTVAPSPRDLACISDKSTKRTNGYFPRSRSQSTRPIATSNLSEPLNGAPETGEPKANDSAIKDQGLHGYAFSQEEGGAMAQTELIRNSDSTLRKPQGL</sequence>
<feature type="transmembrane region" description="Helical" evidence="5">
    <location>
        <begin position="102"/>
        <end position="122"/>
    </location>
</feature>
<evidence type="ECO:0000256" key="1">
    <source>
        <dbReference type="ARBA" id="ARBA00004141"/>
    </source>
</evidence>
<keyword evidence="9" id="KW-1185">Reference proteome</keyword>
<keyword evidence="5" id="KW-1133">Transmembrane helix</keyword>
<dbReference type="OrthoDB" id="377733at2759"/>
<gene>
    <name evidence="8" type="ORF">L596_024079</name>
</gene>
<evidence type="ECO:0000256" key="5">
    <source>
        <dbReference type="SAM" id="Phobius"/>
    </source>
</evidence>
<name>A0A4U5MFN4_STECR</name>
<feature type="signal peptide" evidence="6">
    <location>
        <begin position="1"/>
        <end position="17"/>
    </location>
</feature>
<evidence type="ECO:0000313" key="9">
    <source>
        <dbReference type="Proteomes" id="UP000298663"/>
    </source>
</evidence>
<evidence type="ECO:0000256" key="2">
    <source>
        <dbReference type="ARBA" id="ARBA00022723"/>
    </source>
</evidence>
<dbReference type="EMBL" id="AZBU02000008">
    <property type="protein sequence ID" value="TKR68029.1"/>
    <property type="molecule type" value="Genomic_DNA"/>
</dbReference>
<comment type="subcellular location">
    <subcellularLocation>
        <location evidence="1">Membrane</location>
        <topology evidence="1">Multi-pass membrane protein</topology>
    </subcellularLocation>
</comment>
<feature type="domain" description="P-type ATPase C-terminal" evidence="7">
    <location>
        <begin position="2"/>
        <end position="136"/>
    </location>
</feature>
<feature type="region of interest" description="Disordered" evidence="4">
    <location>
        <begin position="152"/>
        <end position="229"/>
    </location>
</feature>
<comment type="caution">
    <text evidence="8">The sequence shown here is derived from an EMBL/GenBank/DDBJ whole genome shotgun (WGS) entry which is preliminary data.</text>
</comment>
<keyword evidence="5" id="KW-0472">Membrane</keyword>
<dbReference type="GO" id="GO:0005802">
    <property type="term" value="C:trans-Golgi network"/>
    <property type="evidence" value="ECO:0007669"/>
    <property type="project" value="TreeGrafter"/>
</dbReference>
<evidence type="ECO:0000256" key="4">
    <source>
        <dbReference type="SAM" id="MobiDB-lite"/>
    </source>
</evidence>
<reference evidence="8 9" key="2">
    <citation type="journal article" date="2019" name="G3 (Bethesda)">
        <title>Hybrid Assembly of the Genome of the Entomopathogenic Nematode Steinernema carpocapsae Identifies the X-Chromosome.</title>
        <authorList>
            <person name="Serra L."/>
            <person name="Macchietto M."/>
            <person name="Macias-Munoz A."/>
            <person name="McGill C.J."/>
            <person name="Rodriguez I.M."/>
            <person name="Rodriguez B."/>
            <person name="Murad R."/>
            <person name="Mortazavi A."/>
        </authorList>
    </citation>
    <scope>NUCLEOTIDE SEQUENCE [LARGE SCALE GENOMIC DNA]</scope>
    <source>
        <strain evidence="8 9">ALL</strain>
    </source>
</reference>
<dbReference type="PANTHER" id="PTHR24092">
    <property type="entry name" value="PROBABLE PHOSPHOLIPID-TRANSPORTING ATPASE"/>
    <property type="match status" value="1"/>
</dbReference>
<dbReference type="Pfam" id="PF16212">
    <property type="entry name" value="PhoLip_ATPase_C"/>
    <property type="match status" value="1"/>
</dbReference>
<keyword evidence="2" id="KW-0479">Metal-binding</keyword>
<evidence type="ECO:0000259" key="7">
    <source>
        <dbReference type="Pfam" id="PF16212"/>
    </source>
</evidence>
<dbReference type="Proteomes" id="UP000298663">
    <property type="component" value="Unassembled WGS sequence"/>
</dbReference>
<keyword evidence="5" id="KW-0812">Transmembrane</keyword>
<protein>
    <recommendedName>
        <fullName evidence="7">P-type ATPase C-terminal domain-containing protein</fullName>
    </recommendedName>
</protein>
<organism evidence="8 9">
    <name type="scientific">Steinernema carpocapsae</name>
    <name type="common">Entomopathogenic nematode</name>
    <dbReference type="NCBI Taxonomy" id="34508"/>
    <lineage>
        <taxon>Eukaryota</taxon>
        <taxon>Metazoa</taxon>
        <taxon>Ecdysozoa</taxon>
        <taxon>Nematoda</taxon>
        <taxon>Chromadorea</taxon>
        <taxon>Rhabditida</taxon>
        <taxon>Tylenchina</taxon>
        <taxon>Panagrolaimomorpha</taxon>
        <taxon>Strongyloidoidea</taxon>
        <taxon>Steinernematidae</taxon>
        <taxon>Steinernema</taxon>
    </lineage>
</organism>
<keyword evidence="6" id="KW-0732">Signal</keyword>
<dbReference type="GO" id="GO:0045332">
    <property type="term" value="P:phospholipid translocation"/>
    <property type="evidence" value="ECO:0007669"/>
    <property type="project" value="TreeGrafter"/>
</dbReference>
<feature type="chain" id="PRO_5020707898" description="P-type ATPase C-terminal domain-containing protein" evidence="6">
    <location>
        <begin position="18"/>
        <end position="229"/>
    </location>
</feature>
<dbReference type="STRING" id="34508.A0A4U5MFN4"/>
<reference evidence="8 9" key="1">
    <citation type="journal article" date="2015" name="Genome Biol.">
        <title>Comparative genomics of Steinernema reveals deeply conserved gene regulatory networks.</title>
        <authorList>
            <person name="Dillman A.R."/>
            <person name="Macchietto M."/>
            <person name="Porter C.F."/>
            <person name="Rogers A."/>
            <person name="Williams B."/>
            <person name="Antoshechkin I."/>
            <person name="Lee M.M."/>
            <person name="Goodwin Z."/>
            <person name="Lu X."/>
            <person name="Lewis E.E."/>
            <person name="Goodrich-Blair H."/>
            <person name="Stock S.P."/>
            <person name="Adams B.J."/>
            <person name="Sternberg P.W."/>
            <person name="Mortazavi A."/>
        </authorList>
    </citation>
    <scope>NUCLEOTIDE SEQUENCE [LARGE SCALE GENOMIC DNA]</scope>
    <source>
        <strain evidence="8 9">ALL</strain>
    </source>
</reference>
<dbReference type="AlphaFoldDB" id="A0A4U5MFN4"/>
<keyword evidence="3" id="KW-0460">Magnesium</keyword>
<evidence type="ECO:0000256" key="6">
    <source>
        <dbReference type="SAM" id="SignalP"/>
    </source>
</evidence>
<feature type="compositionally biased region" description="Basic and acidic residues" evidence="4">
    <location>
        <begin position="183"/>
        <end position="196"/>
    </location>
</feature>
<dbReference type="GO" id="GO:0005886">
    <property type="term" value="C:plasma membrane"/>
    <property type="evidence" value="ECO:0007669"/>
    <property type="project" value="TreeGrafter"/>
</dbReference>
<feature type="compositionally biased region" description="Polar residues" evidence="4">
    <location>
        <begin position="159"/>
        <end position="174"/>
    </location>
</feature>
<proteinExistence type="predicted"/>
<evidence type="ECO:0000313" key="8">
    <source>
        <dbReference type="EMBL" id="TKR68029.1"/>
    </source>
</evidence>
<dbReference type="PANTHER" id="PTHR24092:SF150">
    <property type="entry name" value="PHOSPHOLIPID-TRANSPORTING ATPASE"/>
    <property type="match status" value="1"/>
</dbReference>
<dbReference type="GO" id="GO:0140326">
    <property type="term" value="F:ATPase-coupled intramembrane lipid transporter activity"/>
    <property type="evidence" value="ECO:0007669"/>
    <property type="project" value="TreeGrafter"/>
</dbReference>
<dbReference type="InterPro" id="IPR032630">
    <property type="entry name" value="P_typ_ATPase_c"/>
</dbReference>
<evidence type="ECO:0000256" key="3">
    <source>
        <dbReference type="ARBA" id="ARBA00022842"/>
    </source>
</evidence>
<feature type="transmembrane region" description="Helical" evidence="5">
    <location>
        <begin position="59"/>
        <end position="82"/>
    </location>
</feature>